<proteinExistence type="predicted"/>
<reference evidence="2 3" key="1">
    <citation type="submission" date="2023-08" db="EMBL/GenBank/DDBJ databases">
        <title>Black Yeasts Isolated from many extreme environments.</title>
        <authorList>
            <person name="Coleine C."/>
            <person name="Stajich J.E."/>
            <person name="Selbmann L."/>
        </authorList>
    </citation>
    <scope>NUCLEOTIDE SEQUENCE [LARGE SCALE GENOMIC DNA]</scope>
    <source>
        <strain evidence="2 3">CCFEE 5885</strain>
    </source>
</reference>
<accession>A0ABR0JT65</accession>
<name>A0ABR0JT65_9EURO</name>
<protein>
    <submittedName>
        <fullName evidence="2">Uncharacterized protein</fullName>
    </submittedName>
</protein>
<evidence type="ECO:0000256" key="1">
    <source>
        <dbReference type="SAM" id="MobiDB-lite"/>
    </source>
</evidence>
<dbReference type="EMBL" id="JAVRRG010000414">
    <property type="protein sequence ID" value="KAK5070304.1"/>
    <property type="molecule type" value="Genomic_DNA"/>
</dbReference>
<organism evidence="2 3">
    <name type="scientific">Lithohypha guttulata</name>
    <dbReference type="NCBI Taxonomy" id="1690604"/>
    <lineage>
        <taxon>Eukaryota</taxon>
        <taxon>Fungi</taxon>
        <taxon>Dikarya</taxon>
        <taxon>Ascomycota</taxon>
        <taxon>Pezizomycotina</taxon>
        <taxon>Eurotiomycetes</taxon>
        <taxon>Chaetothyriomycetidae</taxon>
        <taxon>Chaetothyriales</taxon>
        <taxon>Trichomeriaceae</taxon>
        <taxon>Lithohypha</taxon>
    </lineage>
</organism>
<evidence type="ECO:0000313" key="2">
    <source>
        <dbReference type="EMBL" id="KAK5070304.1"/>
    </source>
</evidence>
<gene>
    <name evidence="2" type="ORF">LTR24_010676</name>
</gene>
<sequence>MSKRVASRAASPSASPEKKQRLADMQGSMSELDLSTSLSTAPQIKTEPGMDFEDDSKPAFSDVLQAIVPEKRGRKVGSGAGQTRKKVEDYSTNPHTQKSRARKAKIATNPFAAALERKKSRLSVRVSREMTKWKNSPAYRSEITGASQETISKLEAEKRIEIKEKIAIDDPLTNSQLAVLTLLNQYYSEFATAATEAQSQQIESLQNQLRELGDDEEAHWEQGQGDDADEDLGEVEIKTEDGTLFLQDEIKDAVADARDQSFGDVLDASHEKLLGGATKRRMARDRGAKEALLALELRIGVEVARHALSTLQAKLYLLDLVGPMNYHRGGDVSSGPARLVRNPRWDDIRNAERLVQQKHLAPRAKWWYGKEAATGFFTEDERRVMRAKWGVARDEWVTLPGPAEWWPNVEGSGRQAQENAEWYEKNGFGLPKLESKAYRVAWRVVLASDKRELRPSNWAEHMQVTGGELAWDFEGLKLKEKA</sequence>
<keyword evidence="3" id="KW-1185">Reference proteome</keyword>
<feature type="compositionally biased region" description="Polar residues" evidence="1">
    <location>
        <begin position="27"/>
        <end position="43"/>
    </location>
</feature>
<feature type="region of interest" description="Disordered" evidence="1">
    <location>
        <begin position="1"/>
        <end position="105"/>
    </location>
</feature>
<comment type="caution">
    <text evidence="2">The sequence shown here is derived from an EMBL/GenBank/DDBJ whole genome shotgun (WGS) entry which is preliminary data.</text>
</comment>
<dbReference type="Proteomes" id="UP001345013">
    <property type="component" value="Unassembled WGS sequence"/>
</dbReference>
<evidence type="ECO:0000313" key="3">
    <source>
        <dbReference type="Proteomes" id="UP001345013"/>
    </source>
</evidence>